<evidence type="ECO:0000256" key="4">
    <source>
        <dbReference type="ARBA" id="ARBA00022989"/>
    </source>
</evidence>
<dbReference type="GO" id="GO:0016020">
    <property type="term" value="C:membrane"/>
    <property type="evidence" value="ECO:0007669"/>
    <property type="project" value="UniProtKB-SubCell"/>
</dbReference>
<feature type="transmembrane region" description="Helical" evidence="6">
    <location>
        <begin position="237"/>
        <end position="254"/>
    </location>
</feature>
<evidence type="ECO:0000256" key="5">
    <source>
        <dbReference type="ARBA" id="ARBA00023136"/>
    </source>
</evidence>
<evidence type="ECO:0000256" key="6">
    <source>
        <dbReference type="SAM" id="Phobius"/>
    </source>
</evidence>
<dbReference type="PANTHER" id="PTHR48022">
    <property type="entry name" value="PLASTIDIC GLUCOSE TRANSPORTER 4"/>
    <property type="match status" value="1"/>
</dbReference>
<feature type="transmembrane region" description="Helical" evidence="6">
    <location>
        <begin position="208"/>
        <end position="225"/>
    </location>
</feature>
<comment type="subcellular location">
    <subcellularLocation>
        <location evidence="1">Membrane</location>
        <topology evidence="1">Multi-pass membrane protein</topology>
    </subcellularLocation>
</comment>
<feature type="domain" description="Major facilitator superfamily (MFS) profile" evidence="7">
    <location>
        <begin position="1"/>
        <end position="283"/>
    </location>
</feature>
<keyword evidence="4 6" id="KW-1133">Transmembrane helix</keyword>
<dbReference type="STRING" id="1160497.A0A1L9VIR7"/>
<gene>
    <name evidence="8" type="ORF">ASPGLDRAFT_127363</name>
</gene>
<name>A0A1L9VIR7_ASPGL</name>
<dbReference type="Gene3D" id="1.20.1250.20">
    <property type="entry name" value="MFS general substrate transporter like domains"/>
    <property type="match status" value="1"/>
</dbReference>
<dbReference type="OrthoDB" id="6612291at2759"/>
<evidence type="ECO:0000256" key="3">
    <source>
        <dbReference type="ARBA" id="ARBA00022692"/>
    </source>
</evidence>
<reference evidence="9" key="1">
    <citation type="journal article" date="2017" name="Genome Biol.">
        <title>Comparative genomics reveals high biological diversity and specific adaptations in the industrially and medically important fungal genus Aspergillus.</title>
        <authorList>
            <person name="de Vries R.P."/>
            <person name="Riley R."/>
            <person name="Wiebenga A."/>
            <person name="Aguilar-Osorio G."/>
            <person name="Amillis S."/>
            <person name="Uchima C.A."/>
            <person name="Anderluh G."/>
            <person name="Asadollahi M."/>
            <person name="Askin M."/>
            <person name="Barry K."/>
            <person name="Battaglia E."/>
            <person name="Bayram O."/>
            <person name="Benocci T."/>
            <person name="Braus-Stromeyer S.A."/>
            <person name="Caldana C."/>
            <person name="Canovas D."/>
            <person name="Cerqueira G.C."/>
            <person name="Chen F."/>
            <person name="Chen W."/>
            <person name="Choi C."/>
            <person name="Clum A."/>
            <person name="Dos Santos R.A."/>
            <person name="Damasio A.R."/>
            <person name="Diallinas G."/>
            <person name="Emri T."/>
            <person name="Fekete E."/>
            <person name="Flipphi M."/>
            <person name="Freyberg S."/>
            <person name="Gallo A."/>
            <person name="Gournas C."/>
            <person name="Habgood R."/>
            <person name="Hainaut M."/>
            <person name="Harispe M.L."/>
            <person name="Henrissat B."/>
            <person name="Hilden K.S."/>
            <person name="Hope R."/>
            <person name="Hossain A."/>
            <person name="Karabika E."/>
            <person name="Karaffa L."/>
            <person name="Karanyi Z."/>
            <person name="Krasevec N."/>
            <person name="Kuo A."/>
            <person name="Kusch H."/>
            <person name="LaButti K."/>
            <person name="Lagendijk E.L."/>
            <person name="Lapidus A."/>
            <person name="Levasseur A."/>
            <person name="Lindquist E."/>
            <person name="Lipzen A."/>
            <person name="Logrieco A.F."/>
            <person name="MacCabe A."/>
            <person name="Maekelae M.R."/>
            <person name="Malavazi I."/>
            <person name="Melin P."/>
            <person name="Meyer V."/>
            <person name="Mielnichuk N."/>
            <person name="Miskei M."/>
            <person name="Molnar A.P."/>
            <person name="Mule G."/>
            <person name="Ngan C.Y."/>
            <person name="Orejas M."/>
            <person name="Orosz E."/>
            <person name="Ouedraogo J.P."/>
            <person name="Overkamp K.M."/>
            <person name="Park H.-S."/>
            <person name="Perrone G."/>
            <person name="Piumi F."/>
            <person name="Punt P.J."/>
            <person name="Ram A.F."/>
            <person name="Ramon A."/>
            <person name="Rauscher S."/>
            <person name="Record E."/>
            <person name="Riano-Pachon D.M."/>
            <person name="Robert V."/>
            <person name="Roehrig J."/>
            <person name="Ruller R."/>
            <person name="Salamov A."/>
            <person name="Salih N.S."/>
            <person name="Samson R.A."/>
            <person name="Sandor E."/>
            <person name="Sanguinetti M."/>
            <person name="Schuetze T."/>
            <person name="Sepcic K."/>
            <person name="Shelest E."/>
            <person name="Sherlock G."/>
            <person name="Sophianopoulou V."/>
            <person name="Squina F.M."/>
            <person name="Sun H."/>
            <person name="Susca A."/>
            <person name="Todd R.B."/>
            <person name="Tsang A."/>
            <person name="Unkles S.E."/>
            <person name="van de Wiele N."/>
            <person name="van Rossen-Uffink D."/>
            <person name="Oliveira J.V."/>
            <person name="Vesth T.C."/>
            <person name="Visser J."/>
            <person name="Yu J.-H."/>
            <person name="Zhou M."/>
            <person name="Andersen M.R."/>
            <person name="Archer D.B."/>
            <person name="Baker S.E."/>
            <person name="Benoit I."/>
            <person name="Brakhage A.A."/>
            <person name="Braus G.H."/>
            <person name="Fischer R."/>
            <person name="Frisvad J.C."/>
            <person name="Goldman G.H."/>
            <person name="Houbraken J."/>
            <person name="Oakley B."/>
            <person name="Pocsi I."/>
            <person name="Scazzocchio C."/>
            <person name="Seiboth B."/>
            <person name="vanKuyk P.A."/>
            <person name="Wortman J."/>
            <person name="Dyer P.S."/>
            <person name="Grigoriev I.V."/>
        </authorList>
    </citation>
    <scope>NUCLEOTIDE SEQUENCE [LARGE SCALE GENOMIC DNA]</scope>
    <source>
        <strain evidence="9">CBS 516.65</strain>
    </source>
</reference>
<keyword evidence="5 6" id="KW-0472">Membrane</keyword>
<dbReference type="Pfam" id="PF00083">
    <property type="entry name" value="Sugar_tr"/>
    <property type="match status" value="1"/>
</dbReference>
<dbReference type="Proteomes" id="UP000184300">
    <property type="component" value="Unassembled WGS sequence"/>
</dbReference>
<evidence type="ECO:0000256" key="2">
    <source>
        <dbReference type="ARBA" id="ARBA00010992"/>
    </source>
</evidence>
<dbReference type="InterPro" id="IPR005828">
    <property type="entry name" value="MFS_sugar_transport-like"/>
</dbReference>
<proteinExistence type="inferred from homology"/>
<dbReference type="EMBL" id="KV878898">
    <property type="protein sequence ID" value="OJJ83783.1"/>
    <property type="molecule type" value="Genomic_DNA"/>
</dbReference>
<dbReference type="AlphaFoldDB" id="A0A1L9VIR7"/>
<dbReference type="InterPro" id="IPR050360">
    <property type="entry name" value="MFS_Sugar_Transporters"/>
</dbReference>
<dbReference type="SUPFAM" id="SSF103473">
    <property type="entry name" value="MFS general substrate transporter"/>
    <property type="match status" value="1"/>
</dbReference>
<evidence type="ECO:0000259" key="7">
    <source>
        <dbReference type="PROSITE" id="PS50850"/>
    </source>
</evidence>
<keyword evidence="3 6" id="KW-0812">Transmembrane</keyword>
<dbReference type="InterPro" id="IPR020846">
    <property type="entry name" value="MFS_dom"/>
</dbReference>
<dbReference type="PANTHER" id="PTHR48022:SF38">
    <property type="entry name" value="MAJOR FACILITATOR SUPERFAMILY (MFS) PROFILE DOMAIN-CONTAINING PROTEIN-RELATED"/>
    <property type="match status" value="1"/>
</dbReference>
<protein>
    <recommendedName>
        <fullName evidence="7">Major facilitator superfamily (MFS) profile domain-containing protein</fullName>
    </recommendedName>
</protein>
<organism evidence="8 9">
    <name type="scientific">Aspergillus glaucus CBS 516.65</name>
    <dbReference type="NCBI Taxonomy" id="1160497"/>
    <lineage>
        <taxon>Eukaryota</taxon>
        <taxon>Fungi</taxon>
        <taxon>Dikarya</taxon>
        <taxon>Ascomycota</taxon>
        <taxon>Pezizomycotina</taxon>
        <taxon>Eurotiomycetes</taxon>
        <taxon>Eurotiomycetidae</taxon>
        <taxon>Eurotiales</taxon>
        <taxon>Aspergillaceae</taxon>
        <taxon>Aspergillus</taxon>
        <taxon>Aspergillus subgen. Aspergillus</taxon>
    </lineage>
</organism>
<dbReference type="GeneID" id="34456978"/>
<sequence length="283" mass="32097">GGSVHVAIFLIRRLFNGIGVRFMLLFVPLYYCEIVPTEARGKMVANHGFLIVSGHMDGTKILALAAWAVYGCYFSANEAFQWRFEFSAQAIPPLFPLLSMPWLAKSPWCLMERGYHEDVLAVLEQLHNERAGFTAHEEFNQMAQQMAVYKELQRKIERFLLLTVPLYRKHLLFGCLTEFLGQSTDVLIVNNYQVMLYNGWGSTTPPPILLYACYLGWTVFMNRFSAIMVDRIGRTKVLVLGLIGCSMAMAAKFSGTSNQIGNSFGVFFFFFFFPFTSPYTASA</sequence>
<dbReference type="PROSITE" id="PS50850">
    <property type="entry name" value="MFS"/>
    <property type="match status" value="1"/>
</dbReference>
<accession>A0A1L9VIR7</accession>
<dbReference type="VEuPathDB" id="FungiDB:ASPGLDRAFT_127363"/>
<evidence type="ECO:0000313" key="8">
    <source>
        <dbReference type="EMBL" id="OJJ83783.1"/>
    </source>
</evidence>
<dbReference type="RefSeq" id="XP_022400481.1">
    <property type="nucleotide sequence ID" value="XM_022540717.1"/>
</dbReference>
<feature type="non-terminal residue" evidence="8">
    <location>
        <position position="1"/>
    </location>
</feature>
<dbReference type="InterPro" id="IPR036259">
    <property type="entry name" value="MFS_trans_sf"/>
</dbReference>
<keyword evidence="9" id="KW-1185">Reference proteome</keyword>
<evidence type="ECO:0000256" key="1">
    <source>
        <dbReference type="ARBA" id="ARBA00004141"/>
    </source>
</evidence>
<dbReference type="GO" id="GO:0005351">
    <property type="term" value="F:carbohydrate:proton symporter activity"/>
    <property type="evidence" value="ECO:0007669"/>
    <property type="project" value="TreeGrafter"/>
</dbReference>
<evidence type="ECO:0000313" key="9">
    <source>
        <dbReference type="Proteomes" id="UP000184300"/>
    </source>
</evidence>
<comment type="similarity">
    <text evidence="2">Belongs to the major facilitator superfamily. Sugar transporter (TC 2.A.1.1) family.</text>
</comment>
<feature type="transmembrane region" description="Helical" evidence="6">
    <location>
        <begin position="260"/>
        <end position="281"/>
    </location>
</feature>